<organism evidence="3 4">
    <name type="scientific">Enterococcus ureasiticus</name>
    <dbReference type="NCBI Taxonomy" id="903984"/>
    <lineage>
        <taxon>Bacteria</taxon>
        <taxon>Bacillati</taxon>
        <taxon>Bacillota</taxon>
        <taxon>Bacilli</taxon>
        <taxon>Lactobacillales</taxon>
        <taxon>Enterococcaceae</taxon>
        <taxon>Enterococcus</taxon>
    </lineage>
</organism>
<dbReference type="InterPro" id="IPR027994">
    <property type="entry name" value="WxL_dom"/>
</dbReference>
<dbReference type="STRING" id="903984.BCR21_15390"/>
<proteinExistence type="predicted"/>
<sequence length="248" mass="26085">MKLTHKLCGAALLAAVGVSLAIPSTTKALEDTNKGGMDIQFARKTTGDIDPGHSEEVVSSGKTMSIPGGTYKEFGVEGVTPLSFGEVTLAANARTFWAKNWTQEGVGSSANYVLINDERLTEDHNYSVSGQITGKLKAGEKELSGSTLMYSNIHLQSKADASIALPESAVADGKTVTITEGETTPIINSRADADKAKGQGRTHITFGYIKATDATASDKSVALSIGNDQTVTQGDYTGEITWTMSTTK</sequence>
<feature type="chain" id="PRO_5038653777" description="WxL domain-containing protein" evidence="1">
    <location>
        <begin position="22"/>
        <end position="248"/>
    </location>
</feature>
<keyword evidence="4" id="KW-1185">Reference proteome</keyword>
<dbReference type="AlphaFoldDB" id="A0A1E5GAP3"/>
<evidence type="ECO:0000313" key="3">
    <source>
        <dbReference type="EMBL" id="OEG09721.1"/>
    </source>
</evidence>
<reference evidence="4" key="1">
    <citation type="submission" date="2016-09" db="EMBL/GenBank/DDBJ databases">
        <authorList>
            <person name="Gulvik C.A."/>
        </authorList>
    </citation>
    <scope>NUCLEOTIDE SEQUENCE [LARGE SCALE GENOMIC DNA]</scope>
    <source>
        <strain evidence="4">DSM 23328</strain>
    </source>
</reference>
<gene>
    <name evidence="3" type="ORF">BCR21_15390</name>
</gene>
<protein>
    <recommendedName>
        <fullName evidence="2">WxL domain-containing protein</fullName>
    </recommendedName>
</protein>
<accession>A0A1E5GAP3</accession>
<feature type="signal peptide" evidence="1">
    <location>
        <begin position="1"/>
        <end position="21"/>
    </location>
</feature>
<name>A0A1E5GAP3_9ENTE</name>
<dbReference type="OrthoDB" id="2180629at2"/>
<dbReference type="RefSeq" id="WP_069647399.1">
    <property type="nucleotide sequence ID" value="NZ_MIJZ01000016.1"/>
</dbReference>
<dbReference type="Pfam" id="PF13731">
    <property type="entry name" value="WxL"/>
    <property type="match status" value="1"/>
</dbReference>
<evidence type="ECO:0000259" key="2">
    <source>
        <dbReference type="Pfam" id="PF13731"/>
    </source>
</evidence>
<feature type="domain" description="WxL" evidence="2">
    <location>
        <begin position="39"/>
        <end position="247"/>
    </location>
</feature>
<comment type="caution">
    <text evidence="3">The sequence shown here is derived from an EMBL/GenBank/DDBJ whole genome shotgun (WGS) entry which is preliminary data.</text>
</comment>
<evidence type="ECO:0000256" key="1">
    <source>
        <dbReference type="SAM" id="SignalP"/>
    </source>
</evidence>
<dbReference type="Proteomes" id="UP000094068">
    <property type="component" value="Unassembled WGS sequence"/>
</dbReference>
<evidence type="ECO:0000313" key="4">
    <source>
        <dbReference type="Proteomes" id="UP000094068"/>
    </source>
</evidence>
<dbReference type="EMBL" id="MIJZ01000016">
    <property type="protein sequence ID" value="OEG09721.1"/>
    <property type="molecule type" value="Genomic_DNA"/>
</dbReference>
<keyword evidence="1" id="KW-0732">Signal</keyword>